<proteinExistence type="predicted"/>
<evidence type="ECO:0000313" key="1">
    <source>
        <dbReference type="EMBL" id="QHS86271.1"/>
    </source>
</evidence>
<name>A0A6C0B3A8_9ZZZZ</name>
<protein>
    <submittedName>
        <fullName evidence="1">Uncharacterized protein</fullName>
    </submittedName>
</protein>
<dbReference type="AlphaFoldDB" id="A0A6C0B3A8"/>
<organism evidence="1">
    <name type="scientific">viral metagenome</name>
    <dbReference type="NCBI Taxonomy" id="1070528"/>
    <lineage>
        <taxon>unclassified sequences</taxon>
        <taxon>metagenomes</taxon>
        <taxon>organismal metagenomes</taxon>
    </lineage>
</organism>
<reference evidence="1" key="1">
    <citation type="journal article" date="2020" name="Nature">
        <title>Giant virus diversity and host interactions through global metagenomics.</title>
        <authorList>
            <person name="Schulz F."/>
            <person name="Roux S."/>
            <person name="Paez-Espino D."/>
            <person name="Jungbluth S."/>
            <person name="Walsh D.A."/>
            <person name="Denef V.J."/>
            <person name="McMahon K.D."/>
            <person name="Konstantinidis K.T."/>
            <person name="Eloe-Fadrosh E.A."/>
            <person name="Kyrpides N.C."/>
            <person name="Woyke T."/>
        </authorList>
    </citation>
    <scope>NUCLEOTIDE SEQUENCE</scope>
    <source>
        <strain evidence="1">GVMAG-M-3300009187-29</strain>
    </source>
</reference>
<sequence length="282" mass="33127">MEELEVVLFNYESCHADKNPKKTPIQNALTSEFKKLYEQNLKNKLNQWRYFKEDNVDIDSLRCTSLNRLQYLNVMENHVSSLLNECRSKLSAELKDIEFCARKKENDRKRSEKGDNKERRIEASVLKRLNTMPEDVVGVIGEFLFGPNMRHVLITSKYLPDLFVFKKVRMPKLKIMARHISLKIQVIGQKIMKNKNIMNSIPIGHEERTNIYTIANCRKSIRESVRKPAKIKEISTFIESCEQAIRTVERIGFPNTTKNCYVLLNKIYHLMILASKPQYNKR</sequence>
<dbReference type="EMBL" id="MN739052">
    <property type="protein sequence ID" value="QHS86271.1"/>
    <property type="molecule type" value="Genomic_DNA"/>
</dbReference>
<accession>A0A6C0B3A8</accession>